<evidence type="ECO:0000313" key="3">
    <source>
        <dbReference type="Proteomes" id="UP000681722"/>
    </source>
</evidence>
<dbReference type="EMBL" id="CAJOBC010071600">
    <property type="protein sequence ID" value="CAF4244373.1"/>
    <property type="molecule type" value="Genomic_DNA"/>
</dbReference>
<dbReference type="AlphaFoldDB" id="A0A8S2SQD4"/>
<dbReference type="PROSITE" id="PS50918">
    <property type="entry name" value="WWE"/>
    <property type="match status" value="1"/>
</dbReference>
<dbReference type="InterPro" id="IPR018123">
    <property type="entry name" value="WWE-dom_subgr"/>
</dbReference>
<dbReference type="Pfam" id="PF02825">
    <property type="entry name" value="WWE"/>
    <property type="match status" value="1"/>
</dbReference>
<feature type="domain" description="WWE" evidence="1">
    <location>
        <begin position="1"/>
        <end position="85"/>
    </location>
</feature>
<sequence>MESQAIKEADQQRAQWYWKSNSDPWSTNGNEEWTKYSDIESAIIEEAFNQKNKTKLAELDNYSINLNDSIQISKSDPNKQRQIKRVLTSRNESQDLREERFFLTPELSKTFNDDWGEETYNFLSQWTKHKELSNPEIVEQAANGIIIEGKKLGQHYATENGGLDISHLSHYDEEEVILPPATIFTVKKVEKPQPKPLFI</sequence>
<dbReference type="GO" id="GO:0008270">
    <property type="term" value="F:zinc ion binding"/>
    <property type="evidence" value="ECO:0007669"/>
    <property type="project" value="InterPro"/>
</dbReference>
<dbReference type="Gene3D" id="3.30.720.50">
    <property type="match status" value="1"/>
</dbReference>
<protein>
    <recommendedName>
        <fullName evidence="1">WWE domain-containing protein</fullName>
    </recommendedName>
</protein>
<dbReference type="SMART" id="SM00678">
    <property type="entry name" value="WWE"/>
    <property type="match status" value="1"/>
</dbReference>
<reference evidence="2" key="1">
    <citation type="submission" date="2021-02" db="EMBL/GenBank/DDBJ databases">
        <authorList>
            <person name="Nowell W R."/>
        </authorList>
    </citation>
    <scope>NUCLEOTIDE SEQUENCE</scope>
</reference>
<comment type="caution">
    <text evidence="2">The sequence shown here is derived from an EMBL/GenBank/DDBJ whole genome shotgun (WGS) entry which is preliminary data.</text>
</comment>
<proteinExistence type="predicted"/>
<dbReference type="Proteomes" id="UP000681722">
    <property type="component" value="Unassembled WGS sequence"/>
</dbReference>
<dbReference type="InterPro" id="IPR004170">
    <property type="entry name" value="WWE_dom"/>
</dbReference>
<organism evidence="2 3">
    <name type="scientific">Didymodactylos carnosus</name>
    <dbReference type="NCBI Taxonomy" id="1234261"/>
    <lineage>
        <taxon>Eukaryota</taxon>
        <taxon>Metazoa</taxon>
        <taxon>Spiralia</taxon>
        <taxon>Gnathifera</taxon>
        <taxon>Rotifera</taxon>
        <taxon>Eurotatoria</taxon>
        <taxon>Bdelloidea</taxon>
        <taxon>Philodinida</taxon>
        <taxon>Philodinidae</taxon>
        <taxon>Didymodactylos</taxon>
    </lineage>
</organism>
<accession>A0A8S2SQD4</accession>
<name>A0A8S2SQD4_9BILA</name>
<dbReference type="InterPro" id="IPR037197">
    <property type="entry name" value="WWE_dom_sf"/>
</dbReference>
<dbReference type="Gene3D" id="3.90.176.10">
    <property type="entry name" value="Toxin ADP-ribosyltransferase, Chain A, domain 1"/>
    <property type="match status" value="1"/>
</dbReference>
<evidence type="ECO:0000259" key="1">
    <source>
        <dbReference type="PROSITE" id="PS50918"/>
    </source>
</evidence>
<dbReference type="SUPFAM" id="SSF117839">
    <property type="entry name" value="WWE domain"/>
    <property type="match status" value="1"/>
</dbReference>
<evidence type="ECO:0000313" key="2">
    <source>
        <dbReference type="EMBL" id="CAF4244373.1"/>
    </source>
</evidence>
<gene>
    <name evidence="2" type="ORF">SRO942_LOCUS32159</name>
</gene>